<dbReference type="EMBL" id="JAXCGZ010000142">
    <property type="protein sequence ID" value="KAK7086588.1"/>
    <property type="molecule type" value="Genomic_DNA"/>
</dbReference>
<keyword evidence="4" id="KW-1185">Reference proteome</keyword>
<evidence type="ECO:0008006" key="5">
    <source>
        <dbReference type="Google" id="ProtNLM"/>
    </source>
</evidence>
<keyword evidence="2" id="KW-0812">Transmembrane</keyword>
<keyword evidence="2" id="KW-0472">Membrane</keyword>
<dbReference type="InterPro" id="IPR004156">
    <property type="entry name" value="OATP"/>
</dbReference>
<name>A0AAN9AGQ7_HALRR</name>
<keyword evidence="2" id="KW-1133">Transmembrane helix</keyword>
<dbReference type="PANTHER" id="PTHR11388">
    <property type="entry name" value="ORGANIC ANION TRANSPORTER"/>
    <property type="match status" value="1"/>
</dbReference>
<dbReference type="PANTHER" id="PTHR11388:SF76">
    <property type="entry name" value="SOLUTE CARRIER ORGANIC ANION TRANSPORTER FAMILY MEMBER"/>
    <property type="match status" value="1"/>
</dbReference>
<evidence type="ECO:0000313" key="4">
    <source>
        <dbReference type="Proteomes" id="UP001381693"/>
    </source>
</evidence>
<organism evidence="3 4">
    <name type="scientific">Halocaridina rubra</name>
    <name type="common">Hawaiian red shrimp</name>
    <dbReference type="NCBI Taxonomy" id="373956"/>
    <lineage>
        <taxon>Eukaryota</taxon>
        <taxon>Metazoa</taxon>
        <taxon>Ecdysozoa</taxon>
        <taxon>Arthropoda</taxon>
        <taxon>Crustacea</taxon>
        <taxon>Multicrustacea</taxon>
        <taxon>Malacostraca</taxon>
        <taxon>Eumalacostraca</taxon>
        <taxon>Eucarida</taxon>
        <taxon>Decapoda</taxon>
        <taxon>Pleocyemata</taxon>
        <taxon>Caridea</taxon>
        <taxon>Atyoidea</taxon>
        <taxon>Atyidae</taxon>
        <taxon>Halocaridina</taxon>
    </lineage>
</organism>
<evidence type="ECO:0000256" key="1">
    <source>
        <dbReference type="SAM" id="MobiDB-lite"/>
    </source>
</evidence>
<proteinExistence type="predicted"/>
<dbReference type="Pfam" id="PF03137">
    <property type="entry name" value="OATP"/>
    <property type="match status" value="1"/>
</dbReference>
<protein>
    <recommendedName>
        <fullName evidence="5">Solute carrier organic anion transporter family member 5A1</fullName>
    </recommendedName>
</protein>
<feature type="compositionally biased region" description="Basic and acidic residues" evidence="1">
    <location>
        <begin position="163"/>
        <end position="172"/>
    </location>
</feature>
<evidence type="ECO:0000256" key="2">
    <source>
        <dbReference type="SAM" id="Phobius"/>
    </source>
</evidence>
<dbReference type="GO" id="GO:0043252">
    <property type="term" value="P:sodium-independent organic anion transport"/>
    <property type="evidence" value="ECO:0007669"/>
    <property type="project" value="TreeGrafter"/>
</dbReference>
<reference evidence="3 4" key="1">
    <citation type="submission" date="2023-11" db="EMBL/GenBank/DDBJ databases">
        <title>Halocaridina rubra genome assembly.</title>
        <authorList>
            <person name="Smith C."/>
        </authorList>
    </citation>
    <scope>NUCLEOTIDE SEQUENCE [LARGE SCALE GENOMIC DNA]</scope>
    <source>
        <strain evidence="3">EP-1</strain>
        <tissue evidence="3">Whole</tissue>
    </source>
</reference>
<dbReference type="GO" id="GO:0015347">
    <property type="term" value="F:sodium-independent organic anion transmembrane transporter activity"/>
    <property type="evidence" value="ECO:0007669"/>
    <property type="project" value="TreeGrafter"/>
</dbReference>
<accession>A0AAN9AGQ7</accession>
<sequence length="192" mass="21390">MININDVNFCIHQKTHDYGYATRGYCPEPCTAFTYYLLVQIIVKTIASTGRVGSSVVHLRSVADEDKALALGTLTVFISLFGFIPAPIIMGAIIDSACLVWDETCGVTGNCWLYDSDKFRVIVHLVPGILILVSVIGDIVMFKYSRRLDLYGEKEDDIELNKTDVKEKKDNSTKQTSQLQCEEIKPLKSGQS</sequence>
<dbReference type="GO" id="GO:0016323">
    <property type="term" value="C:basolateral plasma membrane"/>
    <property type="evidence" value="ECO:0007669"/>
    <property type="project" value="TreeGrafter"/>
</dbReference>
<gene>
    <name evidence="3" type="ORF">SK128_027748</name>
</gene>
<feature type="transmembrane region" description="Helical" evidence="2">
    <location>
        <begin position="68"/>
        <end position="94"/>
    </location>
</feature>
<evidence type="ECO:0000313" key="3">
    <source>
        <dbReference type="EMBL" id="KAK7086588.1"/>
    </source>
</evidence>
<dbReference type="AlphaFoldDB" id="A0AAN9AGQ7"/>
<feature type="transmembrane region" description="Helical" evidence="2">
    <location>
        <begin position="122"/>
        <end position="142"/>
    </location>
</feature>
<feature type="region of interest" description="Disordered" evidence="1">
    <location>
        <begin position="163"/>
        <end position="192"/>
    </location>
</feature>
<comment type="caution">
    <text evidence="3">The sequence shown here is derived from an EMBL/GenBank/DDBJ whole genome shotgun (WGS) entry which is preliminary data.</text>
</comment>
<dbReference type="Proteomes" id="UP001381693">
    <property type="component" value="Unassembled WGS sequence"/>
</dbReference>